<comment type="caution">
    <text evidence="1">The sequence shown here is derived from an EMBL/GenBank/DDBJ whole genome shotgun (WGS) entry which is preliminary data.</text>
</comment>
<gene>
    <name evidence="1" type="ORF">MKP09_14190</name>
</gene>
<accession>A0ABS9SKR4</accession>
<keyword evidence="2" id="KW-1185">Reference proteome</keyword>
<name>A0ABS9SKR4_9BACT</name>
<dbReference type="SUPFAM" id="SSF56935">
    <property type="entry name" value="Porins"/>
    <property type="match status" value="1"/>
</dbReference>
<dbReference type="Proteomes" id="UP001202248">
    <property type="component" value="Unassembled WGS sequence"/>
</dbReference>
<evidence type="ECO:0000313" key="1">
    <source>
        <dbReference type="EMBL" id="MCH5598972.1"/>
    </source>
</evidence>
<dbReference type="RefSeq" id="WP_240830633.1">
    <property type="nucleotide sequence ID" value="NZ_JAKWBL010000002.1"/>
</dbReference>
<reference evidence="1 2" key="1">
    <citation type="submission" date="2022-02" db="EMBL/GenBank/DDBJ databases">
        <authorList>
            <person name="Min J."/>
        </authorList>
    </citation>
    <scope>NUCLEOTIDE SEQUENCE [LARGE SCALE GENOMIC DNA]</scope>
    <source>
        <strain evidence="1 2">GR10-1</strain>
    </source>
</reference>
<sequence length="227" mass="25401">MNYWLQEAGYARGLRRGYIATGLFQSEAEIAASPKQTFSEVQPGDIKYKDINGDGLIDRNDQVPLGYGNVPSVFYGINAGISYKGIGLMVLFQGAGRTTQMLSEKVAFPFLSNGTIYEHQQDYWTPENPDASLPNISTINSNVNNTQSSSFWMKDASYIRLKTLELSYQFPEKWLGNSFIKNLQLFANGYNLYVWSKDDSPLDPEDNGASNTMPLTRNVSLGLSVRF</sequence>
<evidence type="ECO:0000313" key="2">
    <source>
        <dbReference type="Proteomes" id="UP001202248"/>
    </source>
</evidence>
<organism evidence="1 2">
    <name type="scientific">Niabella ginsengisoli</name>
    <dbReference type="NCBI Taxonomy" id="522298"/>
    <lineage>
        <taxon>Bacteria</taxon>
        <taxon>Pseudomonadati</taxon>
        <taxon>Bacteroidota</taxon>
        <taxon>Chitinophagia</taxon>
        <taxon>Chitinophagales</taxon>
        <taxon>Chitinophagaceae</taxon>
        <taxon>Niabella</taxon>
    </lineage>
</organism>
<protein>
    <recommendedName>
        <fullName evidence="3">SusC/RagA family TonB-linked outer membrane protein</fullName>
    </recommendedName>
</protein>
<dbReference type="EMBL" id="JAKWBL010000002">
    <property type="protein sequence ID" value="MCH5598972.1"/>
    <property type="molecule type" value="Genomic_DNA"/>
</dbReference>
<evidence type="ECO:0008006" key="3">
    <source>
        <dbReference type="Google" id="ProtNLM"/>
    </source>
</evidence>
<proteinExistence type="predicted"/>